<evidence type="ECO:0000256" key="2">
    <source>
        <dbReference type="SAM" id="Phobius"/>
    </source>
</evidence>
<keyword evidence="2" id="KW-0472">Membrane</keyword>
<evidence type="ECO:0000256" key="1">
    <source>
        <dbReference type="SAM" id="MobiDB-lite"/>
    </source>
</evidence>
<comment type="caution">
    <text evidence="3">The sequence shown here is derived from an EMBL/GenBank/DDBJ whole genome shotgun (WGS) entry which is preliminary data.</text>
</comment>
<dbReference type="Proteomes" id="UP001189429">
    <property type="component" value="Unassembled WGS sequence"/>
</dbReference>
<evidence type="ECO:0000313" key="4">
    <source>
        <dbReference type="Proteomes" id="UP001189429"/>
    </source>
</evidence>
<feature type="compositionally biased region" description="Low complexity" evidence="1">
    <location>
        <begin position="40"/>
        <end position="58"/>
    </location>
</feature>
<feature type="compositionally biased region" description="Low complexity" evidence="1">
    <location>
        <begin position="130"/>
        <end position="139"/>
    </location>
</feature>
<accession>A0ABN9PHP4</accession>
<protein>
    <recommendedName>
        <fullName evidence="5">H(+)-exporting diphosphatase</fullName>
    </recommendedName>
</protein>
<feature type="non-terminal residue" evidence="3">
    <location>
        <position position="332"/>
    </location>
</feature>
<feature type="transmembrane region" description="Helical" evidence="2">
    <location>
        <begin position="204"/>
        <end position="222"/>
    </location>
</feature>
<organism evidence="3 4">
    <name type="scientific">Prorocentrum cordatum</name>
    <dbReference type="NCBI Taxonomy" id="2364126"/>
    <lineage>
        <taxon>Eukaryota</taxon>
        <taxon>Sar</taxon>
        <taxon>Alveolata</taxon>
        <taxon>Dinophyceae</taxon>
        <taxon>Prorocentrales</taxon>
        <taxon>Prorocentraceae</taxon>
        <taxon>Prorocentrum</taxon>
    </lineage>
</organism>
<name>A0ABN9PHP4_9DINO</name>
<reference evidence="3" key="1">
    <citation type="submission" date="2023-10" db="EMBL/GenBank/DDBJ databases">
        <authorList>
            <person name="Chen Y."/>
            <person name="Shah S."/>
            <person name="Dougan E. K."/>
            <person name="Thang M."/>
            <person name="Chan C."/>
        </authorList>
    </citation>
    <scope>NUCLEOTIDE SEQUENCE [LARGE SCALE GENOMIC DNA]</scope>
</reference>
<evidence type="ECO:0008006" key="5">
    <source>
        <dbReference type="Google" id="ProtNLM"/>
    </source>
</evidence>
<feature type="region of interest" description="Disordered" evidence="1">
    <location>
        <begin position="28"/>
        <end position="163"/>
    </location>
</feature>
<proteinExistence type="predicted"/>
<evidence type="ECO:0000313" key="3">
    <source>
        <dbReference type="EMBL" id="CAK0789699.1"/>
    </source>
</evidence>
<feature type="non-terminal residue" evidence="3">
    <location>
        <position position="1"/>
    </location>
</feature>
<gene>
    <name evidence="3" type="ORF">PCOR1329_LOCUS1196</name>
</gene>
<keyword evidence="2" id="KW-1133">Transmembrane helix</keyword>
<keyword evidence="2" id="KW-0812">Transmembrane</keyword>
<dbReference type="EMBL" id="CAUYUJ010000285">
    <property type="protein sequence ID" value="CAK0789699.1"/>
    <property type="molecule type" value="Genomic_DNA"/>
</dbReference>
<feature type="transmembrane region" description="Helical" evidence="2">
    <location>
        <begin position="234"/>
        <end position="267"/>
    </location>
</feature>
<sequence>GFTDKAACVFQAAEAELRSRVGWACKKEAPDRAASSSDVAGAPPGEAPLADGGAPAPGRLLRGATQPIVTDGLEVPSTALRRGTGTPGGGEGASCTLRRGEEARRLPWRPRSLSSDQPQEALDAKSPSKAPAARGEAAEPAPPASAPGRAGGGYFTGDDPAPEEEPFPARRLALLAFGCLALLATGHATGAVEKLDAEHIGSMVRGAGVFGCLVVAAVMSLGELVHVPAGDGWVVYGACIMIYGKAVGFLVGWFAAITSVTFSFFVVRAVGGKSFSQIKSKRIRAVLAQLDKRPPSLQPATIMQARTIPTCRRQHLKRVTYVRSLLPIRFAR</sequence>
<keyword evidence="4" id="KW-1185">Reference proteome</keyword>